<keyword evidence="2" id="KW-1133">Transmembrane helix</keyword>
<keyword evidence="2" id="KW-0472">Membrane</keyword>
<evidence type="ECO:0000313" key="4">
    <source>
        <dbReference type="Proteomes" id="UP001501222"/>
    </source>
</evidence>
<accession>A0ABP6Z871</accession>
<name>A0ABP6Z871_9ACTN</name>
<feature type="region of interest" description="Disordered" evidence="1">
    <location>
        <begin position="67"/>
        <end position="88"/>
    </location>
</feature>
<evidence type="ECO:0000256" key="1">
    <source>
        <dbReference type="SAM" id="MobiDB-lite"/>
    </source>
</evidence>
<sequence length="224" mass="23686">MERFGRPVLWTSAGIASGLVLVFLGVLLWPGTDTVDAKDATPTERTISFPTTVSPNAPTPPVVTIQSAPPGPTATTTQTVPPGPTATTTQTVRVKVTPAPKVPTAHTSTSAARIVYFRVTREPKCEVAATATTPAQAAVDIQLSWKVLGADQVAFSDDEPNYFESHGGRAGKRGRFPTVHTLSMEYFCNDGEDTTHEYTINTMGKGPSTKLSIAYTVPAAEPAS</sequence>
<evidence type="ECO:0000256" key="2">
    <source>
        <dbReference type="SAM" id="Phobius"/>
    </source>
</evidence>
<organism evidence="3 4">
    <name type="scientific">Kribbella ginsengisoli</name>
    <dbReference type="NCBI Taxonomy" id="363865"/>
    <lineage>
        <taxon>Bacteria</taxon>
        <taxon>Bacillati</taxon>
        <taxon>Actinomycetota</taxon>
        <taxon>Actinomycetes</taxon>
        <taxon>Propionibacteriales</taxon>
        <taxon>Kribbellaceae</taxon>
        <taxon>Kribbella</taxon>
    </lineage>
</organism>
<keyword evidence="2" id="KW-0812">Transmembrane</keyword>
<gene>
    <name evidence="3" type="ORF">GCM10022235_85880</name>
</gene>
<dbReference type="Proteomes" id="UP001501222">
    <property type="component" value="Unassembled WGS sequence"/>
</dbReference>
<feature type="compositionally biased region" description="Low complexity" evidence="1">
    <location>
        <begin position="73"/>
        <end position="88"/>
    </location>
</feature>
<reference evidence="4" key="1">
    <citation type="journal article" date="2019" name="Int. J. Syst. Evol. Microbiol.">
        <title>The Global Catalogue of Microorganisms (GCM) 10K type strain sequencing project: providing services to taxonomists for standard genome sequencing and annotation.</title>
        <authorList>
            <consortium name="The Broad Institute Genomics Platform"/>
            <consortium name="The Broad Institute Genome Sequencing Center for Infectious Disease"/>
            <person name="Wu L."/>
            <person name="Ma J."/>
        </authorList>
    </citation>
    <scope>NUCLEOTIDE SEQUENCE [LARGE SCALE GENOMIC DNA]</scope>
    <source>
        <strain evidence="4">JCM 16928</strain>
    </source>
</reference>
<protein>
    <recommendedName>
        <fullName evidence="5">Ig-like domain-containing protein</fullName>
    </recommendedName>
</protein>
<dbReference type="EMBL" id="BAABAA010000030">
    <property type="protein sequence ID" value="GAA3600737.1"/>
    <property type="molecule type" value="Genomic_DNA"/>
</dbReference>
<evidence type="ECO:0000313" key="3">
    <source>
        <dbReference type="EMBL" id="GAA3600737.1"/>
    </source>
</evidence>
<comment type="caution">
    <text evidence="3">The sequence shown here is derived from an EMBL/GenBank/DDBJ whole genome shotgun (WGS) entry which is preliminary data.</text>
</comment>
<evidence type="ECO:0008006" key="5">
    <source>
        <dbReference type="Google" id="ProtNLM"/>
    </source>
</evidence>
<proteinExistence type="predicted"/>
<feature type="transmembrane region" description="Helical" evidence="2">
    <location>
        <begin position="7"/>
        <end position="29"/>
    </location>
</feature>
<keyword evidence="4" id="KW-1185">Reference proteome</keyword>